<dbReference type="Gene3D" id="3.40.50.11260">
    <property type="match status" value="1"/>
</dbReference>
<dbReference type="InterPro" id="IPR001404">
    <property type="entry name" value="Hsp90_fam"/>
</dbReference>
<evidence type="ECO:0000256" key="2">
    <source>
        <dbReference type="ARBA" id="ARBA00022741"/>
    </source>
</evidence>
<dbReference type="SUPFAM" id="SSF55874">
    <property type="entry name" value="ATPase domain of HSP90 chaperone/DNA topoisomerase II/histidine kinase"/>
    <property type="match status" value="1"/>
</dbReference>
<dbReference type="Gene3D" id="3.30.565.10">
    <property type="entry name" value="Histidine kinase-like ATPase, C-terminal domain"/>
    <property type="match status" value="1"/>
</dbReference>
<keyword evidence="9" id="KW-1185">Reference proteome</keyword>
<dbReference type="Gene3D" id="1.20.120.790">
    <property type="entry name" value="Heat shock protein 90, C-terminal domain"/>
    <property type="match status" value="1"/>
</dbReference>
<feature type="domain" description="Histidine kinase/HSP90-like ATPase" evidence="7">
    <location>
        <begin position="33"/>
        <end position="214"/>
    </location>
</feature>
<feature type="compositionally biased region" description="Basic and acidic residues" evidence="6">
    <location>
        <begin position="247"/>
        <end position="261"/>
    </location>
</feature>
<dbReference type="Pfam" id="PF00183">
    <property type="entry name" value="HSP90"/>
    <property type="match status" value="1"/>
</dbReference>
<feature type="region of interest" description="B" evidence="5">
    <location>
        <begin position="379"/>
        <end position="594"/>
    </location>
</feature>
<evidence type="ECO:0000313" key="9">
    <source>
        <dbReference type="Proteomes" id="UP001595536"/>
    </source>
</evidence>
<comment type="similarity">
    <text evidence="1 5">Belongs to the heat shock protein 90 family.</text>
</comment>
<sequence>MTVTTESRTVGKRAFEADVARLLHMMVHSVYSDKSVFLRELISNAADACEKLRYEAIARPELLGDGPAQMRIDIWLDPDTRTLTVEDNGIGMTAGEMAEALGTIARSGTRAFLEQLNGGRTGADKAAADAADAKDGDGETGATSEAQLIGQFGVGFYSAFMVADQVDVCSRKAGENVAARWSSDGKGEYTVSEIPLEEAPARGTRVTLRLMADADEWLDAHNVRRHIENQSGHVPVPVHLRFRRKAEDAAEKDAGEKKDGGAGEQVDEEVVDGSALWTRPRSEVKEEEYREFYRTVGGMFDEPALTIHYRAEGRHEFSALLFAPSTRPFDLLDPERKGRVKLYVKRVFITDDAGLLPRYFRFMRGVVDSADLPLNISREMIQSSPVLRAISQNVTNRVFSELEKLAENDAEAYGALWDNFGAVIKEGLHEDFARQERLLGLARFRTTASNGGLRSLKQYVADMRENQTAIYYLTGDPGAKLENSPHLEGFRARGVEVLLLTDPVDSFWTMGAPGFDGKPFRSVTQGAADLDLIPLLDGGTKAAGETSEEAAAFIQMVKETLGDAVTDVRASTRLTDSLVCLVAPGGAYDRHLERLLSGAGRLQHASKPVLEINAGHELVPTLAAAARADGSFRADIAHLLLDEAAIVDGGQVSDPAAFAARMTRLLARALKAS</sequence>
<evidence type="ECO:0000256" key="5">
    <source>
        <dbReference type="HAMAP-Rule" id="MF_00505"/>
    </source>
</evidence>
<dbReference type="Pfam" id="PF13589">
    <property type="entry name" value="HATPase_c_3"/>
    <property type="match status" value="1"/>
</dbReference>
<evidence type="ECO:0000259" key="7">
    <source>
        <dbReference type="SMART" id="SM00387"/>
    </source>
</evidence>
<name>A0ABV7LC70_9HYPH</name>
<evidence type="ECO:0000313" key="8">
    <source>
        <dbReference type="EMBL" id="MFC3265495.1"/>
    </source>
</evidence>
<proteinExistence type="inferred from homology"/>
<organism evidence="8 9">
    <name type="scientific">Camelimonas abortus</name>
    <dbReference type="NCBI Taxonomy" id="1017184"/>
    <lineage>
        <taxon>Bacteria</taxon>
        <taxon>Pseudomonadati</taxon>
        <taxon>Pseudomonadota</taxon>
        <taxon>Alphaproteobacteria</taxon>
        <taxon>Hyphomicrobiales</taxon>
        <taxon>Chelatococcaceae</taxon>
        <taxon>Camelimonas</taxon>
    </lineage>
</organism>
<dbReference type="EMBL" id="JBHRUV010000017">
    <property type="protein sequence ID" value="MFC3265495.1"/>
    <property type="molecule type" value="Genomic_DNA"/>
</dbReference>
<dbReference type="SUPFAM" id="SSF54211">
    <property type="entry name" value="Ribosomal protein S5 domain 2-like"/>
    <property type="match status" value="1"/>
</dbReference>
<keyword evidence="3 5" id="KW-0067">ATP-binding</keyword>
<comment type="subcellular location">
    <subcellularLocation>
        <location evidence="5">Cytoplasm</location>
    </subcellularLocation>
</comment>
<evidence type="ECO:0000256" key="4">
    <source>
        <dbReference type="ARBA" id="ARBA00023186"/>
    </source>
</evidence>
<dbReference type="NCBIfam" id="NF003555">
    <property type="entry name" value="PRK05218.1"/>
    <property type="match status" value="1"/>
</dbReference>
<evidence type="ECO:0000256" key="1">
    <source>
        <dbReference type="ARBA" id="ARBA00008239"/>
    </source>
</evidence>
<protein>
    <recommendedName>
        <fullName evidence="5">Chaperone protein HtpG</fullName>
    </recommendedName>
    <alternativeName>
        <fullName evidence="5">Heat shock protein HtpG</fullName>
    </alternativeName>
    <alternativeName>
        <fullName evidence="5">High temperature protein G</fullName>
    </alternativeName>
</protein>
<dbReference type="HAMAP" id="MF_00505">
    <property type="entry name" value="HSP90"/>
    <property type="match status" value="1"/>
</dbReference>
<feature type="region of interest" description="Disordered" evidence="6">
    <location>
        <begin position="247"/>
        <end position="270"/>
    </location>
</feature>
<keyword evidence="5" id="KW-0346">Stress response</keyword>
<dbReference type="SMART" id="SM00387">
    <property type="entry name" value="HATPase_c"/>
    <property type="match status" value="1"/>
</dbReference>
<keyword evidence="2 5" id="KW-0547">Nucleotide-binding</keyword>
<dbReference type="Gene3D" id="3.30.230.80">
    <property type="match status" value="1"/>
</dbReference>
<dbReference type="InterPro" id="IPR036890">
    <property type="entry name" value="HATPase_C_sf"/>
</dbReference>
<dbReference type="SUPFAM" id="SSF110942">
    <property type="entry name" value="HSP90 C-terminal domain"/>
    <property type="match status" value="1"/>
</dbReference>
<accession>A0ABV7LC70</accession>
<keyword evidence="5" id="KW-0963">Cytoplasm</keyword>
<dbReference type="CDD" id="cd16927">
    <property type="entry name" value="HATPase_Hsp90-like"/>
    <property type="match status" value="1"/>
</dbReference>
<dbReference type="PIRSF" id="PIRSF002583">
    <property type="entry name" value="Hsp90"/>
    <property type="match status" value="1"/>
</dbReference>
<dbReference type="InterPro" id="IPR020575">
    <property type="entry name" value="Hsp90_N"/>
</dbReference>
<gene>
    <name evidence="5 8" type="primary">htpG</name>
    <name evidence="8" type="ORF">ACFOEX_03825</name>
</gene>
<feature type="region of interest" description="A; substrate-binding" evidence="5">
    <location>
        <begin position="1"/>
        <end position="378"/>
    </location>
</feature>
<dbReference type="PANTHER" id="PTHR11528">
    <property type="entry name" value="HEAT SHOCK PROTEIN 90 FAMILY MEMBER"/>
    <property type="match status" value="1"/>
</dbReference>
<evidence type="ECO:0000256" key="3">
    <source>
        <dbReference type="ARBA" id="ARBA00022840"/>
    </source>
</evidence>
<comment type="caution">
    <text evidence="8">The sequence shown here is derived from an EMBL/GenBank/DDBJ whole genome shotgun (WGS) entry which is preliminary data.</text>
</comment>
<dbReference type="InterPro" id="IPR003594">
    <property type="entry name" value="HATPase_dom"/>
</dbReference>
<comment type="function">
    <text evidence="5">Molecular chaperone. Has ATPase activity.</text>
</comment>
<comment type="subunit">
    <text evidence="5">Homodimer.</text>
</comment>
<dbReference type="Proteomes" id="UP001595536">
    <property type="component" value="Unassembled WGS sequence"/>
</dbReference>
<reference evidence="9" key="1">
    <citation type="journal article" date="2019" name="Int. J. Syst. Evol. Microbiol.">
        <title>The Global Catalogue of Microorganisms (GCM) 10K type strain sequencing project: providing services to taxonomists for standard genome sequencing and annotation.</title>
        <authorList>
            <consortium name="The Broad Institute Genomics Platform"/>
            <consortium name="The Broad Institute Genome Sequencing Center for Infectious Disease"/>
            <person name="Wu L."/>
            <person name="Ma J."/>
        </authorList>
    </citation>
    <scope>NUCLEOTIDE SEQUENCE [LARGE SCALE GENOMIC DNA]</scope>
    <source>
        <strain evidence="9">CCM 7941</strain>
    </source>
</reference>
<keyword evidence="4 5" id="KW-0143">Chaperone</keyword>
<dbReference type="PRINTS" id="PR00775">
    <property type="entry name" value="HEATSHOCK90"/>
</dbReference>
<dbReference type="RefSeq" id="WP_376831653.1">
    <property type="nucleotide sequence ID" value="NZ_JBHLWR010000006.1"/>
</dbReference>
<feature type="region of interest" description="C" evidence="5">
    <location>
        <begin position="595"/>
        <end position="673"/>
    </location>
</feature>
<evidence type="ECO:0000256" key="6">
    <source>
        <dbReference type="SAM" id="MobiDB-lite"/>
    </source>
</evidence>
<dbReference type="InterPro" id="IPR037196">
    <property type="entry name" value="HSP90_C"/>
</dbReference>
<dbReference type="InterPro" id="IPR020568">
    <property type="entry name" value="Ribosomal_Su5_D2-typ_SF"/>
</dbReference>